<protein>
    <submittedName>
        <fullName evidence="1">Uncharacterized protein</fullName>
    </submittedName>
</protein>
<evidence type="ECO:0000313" key="1">
    <source>
        <dbReference type="EMBL" id="KAK8942306.1"/>
    </source>
</evidence>
<accession>A0ABR2LJG7</accession>
<comment type="caution">
    <text evidence="1">The sequence shown here is derived from an EMBL/GenBank/DDBJ whole genome shotgun (WGS) entry which is preliminary data.</text>
</comment>
<keyword evidence="2" id="KW-1185">Reference proteome</keyword>
<evidence type="ECO:0000313" key="2">
    <source>
        <dbReference type="Proteomes" id="UP001412067"/>
    </source>
</evidence>
<gene>
    <name evidence="1" type="ORF">KSP40_PGU015610</name>
</gene>
<name>A0ABR2LJG7_9ASPA</name>
<reference evidence="1 2" key="1">
    <citation type="journal article" date="2022" name="Nat. Plants">
        <title>Genomes of leafy and leafless Platanthera orchids illuminate the evolution of mycoheterotrophy.</title>
        <authorList>
            <person name="Li M.H."/>
            <person name="Liu K.W."/>
            <person name="Li Z."/>
            <person name="Lu H.C."/>
            <person name="Ye Q.L."/>
            <person name="Zhang D."/>
            <person name="Wang J.Y."/>
            <person name="Li Y.F."/>
            <person name="Zhong Z.M."/>
            <person name="Liu X."/>
            <person name="Yu X."/>
            <person name="Liu D.K."/>
            <person name="Tu X.D."/>
            <person name="Liu B."/>
            <person name="Hao Y."/>
            <person name="Liao X.Y."/>
            <person name="Jiang Y.T."/>
            <person name="Sun W.H."/>
            <person name="Chen J."/>
            <person name="Chen Y.Q."/>
            <person name="Ai Y."/>
            <person name="Zhai J.W."/>
            <person name="Wu S.S."/>
            <person name="Zhou Z."/>
            <person name="Hsiao Y.Y."/>
            <person name="Wu W.L."/>
            <person name="Chen Y.Y."/>
            <person name="Lin Y.F."/>
            <person name="Hsu J.L."/>
            <person name="Li C.Y."/>
            <person name="Wang Z.W."/>
            <person name="Zhao X."/>
            <person name="Zhong W.Y."/>
            <person name="Ma X.K."/>
            <person name="Ma L."/>
            <person name="Huang J."/>
            <person name="Chen G.Z."/>
            <person name="Huang M.Z."/>
            <person name="Huang L."/>
            <person name="Peng D.H."/>
            <person name="Luo Y.B."/>
            <person name="Zou S.Q."/>
            <person name="Chen S.P."/>
            <person name="Lan S."/>
            <person name="Tsai W.C."/>
            <person name="Van de Peer Y."/>
            <person name="Liu Z.J."/>
        </authorList>
    </citation>
    <scope>NUCLEOTIDE SEQUENCE [LARGE SCALE GENOMIC DNA]</scope>
    <source>
        <strain evidence="1">Lor288</strain>
    </source>
</reference>
<organism evidence="1 2">
    <name type="scientific">Platanthera guangdongensis</name>
    <dbReference type="NCBI Taxonomy" id="2320717"/>
    <lineage>
        <taxon>Eukaryota</taxon>
        <taxon>Viridiplantae</taxon>
        <taxon>Streptophyta</taxon>
        <taxon>Embryophyta</taxon>
        <taxon>Tracheophyta</taxon>
        <taxon>Spermatophyta</taxon>
        <taxon>Magnoliopsida</taxon>
        <taxon>Liliopsida</taxon>
        <taxon>Asparagales</taxon>
        <taxon>Orchidaceae</taxon>
        <taxon>Orchidoideae</taxon>
        <taxon>Orchideae</taxon>
        <taxon>Orchidinae</taxon>
        <taxon>Platanthera</taxon>
    </lineage>
</organism>
<sequence>MYWKKATVKKETIAAEQTMQEINFFNLSVENQEETKTDAPTVLPNEAPSDFNDEFYVNLSFDFPGIPDVFKP</sequence>
<proteinExistence type="predicted"/>
<dbReference type="EMBL" id="JBBWWR010000019">
    <property type="protein sequence ID" value="KAK8942306.1"/>
    <property type="molecule type" value="Genomic_DNA"/>
</dbReference>
<dbReference type="Proteomes" id="UP001412067">
    <property type="component" value="Unassembled WGS sequence"/>
</dbReference>